<dbReference type="STRING" id="497964.CfE428DRAFT_5123"/>
<comment type="caution">
    <text evidence="1">The sequence shown here is derived from an EMBL/GenBank/DDBJ whole genome shotgun (WGS) entry which is preliminary data.</text>
</comment>
<gene>
    <name evidence="1" type="ORF">CfE428DRAFT_5123</name>
</gene>
<sequence>MSQVEFKIVCIDVTAAEVDVLALKYAQGFHGADSKVAENIPEIARGFRLSPGTHATFPGDASFGPQHILFLGVEQLWKFDYSRIRQFGRDAVRIAAQTFPKARILGMTIHGVGYGLDEQEAFRAQLAGAFETIEAEQTGQLEQIWIVERNRDRAERLKAILSKVVPPPPPALMKAARARSIKISESIDAGLASQKKKHVFVAMPFSEEMEDVFEFGVKGPVNAAGLLCERVDMAVFTGDILERIKERIESASLVIADLTGSNPNVYLEVGYAWGCRRPTLLIARGHDDLKFDVRSHRCISYSSIRDLREQLRAELPHLTEKE</sequence>
<name>B4D883_9BACT</name>
<dbReference type="InParanoid" id="B4D883"/>
<protein>
    <recommendedName>
        <fullName evidence="3">Nucleoside 2-deoxyribosyltransferase</fullName>
    </recommendedName>
</protein>
<dbReference type="eggNOG" id="COG3613">
    <property type="taxonomic scope" value="Bacteria"/>
</dbReference>
<accession>B4D883</accession>
<dbReference type="RefSeq" id="WP_006982444.1">
    <property type="nucleotide sequence ID" value="NZ_ABVL01000021.1"/>
</dbReference>
<dbReference type="AlphaFoldDB" id="B4D883"/>
<evidence type="ECO:0008006" key="3">
    <source>
        <dbReference type="Google" id="ProtNLM"/>
    </source>
</evidence>
<dbReference type="EMBL" id="ABVL01000021">
    <property type="protein sequence ID" value="EDY17276.1"/>
    <property type="molecule type" value="Genomic_DNA"/>
</dbReference>
<reference evidence="1 2" key="1">
    <citation type="journal article" date="2011" name="J. Bacteriol.">
        <title>Genome sequence of Chthoniobacter flavus Ellin428, an aerobic heterotrophic soil bacterium.</title>
        <authorList>
            <person name="Kant R."/>
            <person name="van Passel M.W."/>
            <person name="Palva A."/>
            <person name="Lucas S."/>
            <person name="Lapidus A."/>
            <person name="Glavina Del Rio T."/>
            <person name="Dalin E."/>
            <person name="Tice H."/>
            <person name="Bruce D."/>
            <person name="Goodwin L."/>
            <person name="Pitluck S."/>
            <person name="Larimer F.W."/>
            <person name="Land M.L."/>
            <person name="Hauser L."/>
            <person name="Sangwan P."/>
            <person name="de Vos W.M."/>
            <person name="Janssen P.H."/>
            <person name="Smidt H."/>
        </authorList>
    </citation>
    <scope>NUCLEOTIDE SEQUENCE [LARGE SCALE GENOMIC DNA]</scope>
    <source>
        <strain evidence="1 2">Ellin428</strain>
    </source>
</reference>
<proteinExistence type="predicted"/>
<organism evidence="1 2">
    <name type="scientific">Chthoniobacter flavus Ellin428</name>
    <dbReference type="NCBI Taxonomy" id="497964"/>
    <lineage>
        <taxon>Bacteria</taxon>
        <taxon>Pseudomonadati</taxon>
        <taxon>Verrucomicrobiota</taxon>
        <taxon>Spartobacteria</taxon>
        <taxon>Chthoniobacterales</taxon>
        <taxon>Chthoniobacteraceae</taxon>
        <taxon>Chthoniobacter</taxon>
    </lineage>
</organism>
<evidence type="ECO:0000313" key="1">
    <source>
        <dbReference type="EMBL" id="EDY17276.1"/>
    </source>
</evidence>
<keyword evidence="2" id="KW-1185">Reference proteome</keyword>
<dbReference type="Proteomes" id="UP000005824">
    <property type="component" value="Unassembled WGS sequence"/>
</dbReference>
<dbReference type="Gene3D" id="3.40.50.450">
    <property type="match status" value="1"/>
</dbReference>
<evidence type="ECO:0000313" key="2">
    <source>
        <dbReference type="Proteomes" id="UP000005824"/>
    </source>
</evidence>